<sequence>MIDSLTLDFANQHADDDVQQLALQAARWPGIDLLQAIDQIRGHRTARIKLPSWAAVPDIVYPPHLSMEQCSSEQTAVYKANIAQRLGGESFVDLTGGFGVDFAFISQGFKKAVYVEQQAHLCEVARHNFGLLGLSQARVMCVDSIAFLHEMEPASLIFVDPARRNEYGGKAFAIGDCTPDIRQIEMELLEKATHVLIKLSPMLDWHKAVADLESIDRVVDEVHIVAVKNECKELLLVLSKGGKHKNKPRQVLCVNDGSVFSYIEDDETKSSLRLFEAEIHSGMHLYEPHSAVMKAGCFGLLSNKFNVESLAHDSHLFVSEDVVTGFPGRHFRINEVVSMNKKVLKKAFSYIRQANIAVRNFPLSVAELRRKLRLKDGGDIYLFATTDVVGRHVLLICSKMG</sequence>
<name>A0A0S2KNX9_9BACT</name>
<dbReference type="Pfam" id="PF22013">
    <property type="entry name" value="PG_1098_Fer"/>
    <property type="match status" value="1"/>
</dbReference>
<dbReference type="AlphaFoldDB" id="A0A0S2KNX9"/>
<dbReference type="InterPro" id="IPR029063">
    <property type="entry name" value="SAM-dependent_MTases_sf"/>
</dbReference>
<dbReference type="SUPFAM" id="SSF53335">
    <property type="entry name" value="S-adenosyl-L-methionine-dependent methyltransferases"/>
    <property type="match status" value="1"/>
</dbReference>
<reference evidence="4" key="1">
    <citation type="submission" date="2015-11" db="EMBL/GenBank/DDBJ databases">
        <authorList>
            <person name="Holder M.E."/>
            <person name="Ajami N.J."/>
            <person name="Petrosino J.F."/>
        </authorList>
    </citation>
    <scope>NUCLEOTIDE SEQUENCE [LARGE SCALE GENOMIC DNA]</scope>
    <source>
        <strain evidence="4">F0113</strain>
    </source>
</reference>
<dbReference type="InterPro" id="IPR041497">
    <property type="entry name" value="Thump-like"/>
</dbReference>
<dbReference type="EMBL" id="CP013195">
    <property type="protein sequence ID" value="ALO49711.1"/>
    <property type="molecule type" value="Genomic_DNA"/>
</dbReference>
<evidence type="ECO:0000313" key="4">
    <source>
        <dbReference type="Proteomes" id="UP000056252"/>
    </source>
</evidence>
<evidence type="ECO:0000259" key="2">
    <source>
        <dbReference type="Pfam" id="PF22013"/>
    </source>
</evidence>
<dbReference type="eggNOG" id="COG0742">
    <property type="taxonomic scope" value="Bacteria"/>
</dbReference>
<dbReference type="RefSeq" id="WP_025065336.1">
    <property type="nucleotide sequence ID" value="NZ_CP013195.1"/>
</dbReference>
<organism evidence="3 4">
    <name type="scientific">Hoylesella enoeca</name>
    <dbReference type="NCBI Taxonomy" id="76123"/>
    <lineage>
        <taxon>Bacteria</taxon>
        <taxon>Pseudomonadati</taxon>
        <taxon>Bacteroidota</taxon>
        <taxon>Bacteroidia</taxon>
        <taxon>Bacteroidales</taxon>
        <taxon>Prevotellaceae</taxon>
        <taxon>Hoylesella</taxon>
    </lineage>
</organism>
<feature type="domain" description="PG-1098 ferredoxin-like" evidence="2">
    <location>
        <begin position="285"/>
        <end position="327"/>
    </location>
</feature>
<dbReference type="InterPro" id="IPR054168">
    <property type="entry name" value="PG_1098_Fer"/>
</dbReference>
<dbReference type="STRING" id="76123.AS203_11965"/>
<protein>
    <submittedName>
        <fullName evidence="3">DNA methyltransferase</fullName>
    </submittedName>
</protein>
<dbReference type="Proteomes" id="UP000056252">
    <property type="component" value="Chromosome"/>
</dbReference>
<keyword evidence="4" id="KW-1185">Reference proteome</keyword>
<keyword evidence="3" id="KW-0808">Transferase</keyword>
<dbReference type="Gene3D" id="1.10.10.1110">
    <property type="entry name" value="Methyltransferase PG1098, N-terminal domain"/>
    <property type="match status" value="1"/>
</dbReference>
<accession>A0A0S2KNX9</accession>
<evidence type="ECO:0000313" key="3">
    <source>
        <dbReference type="EMBL" id="ALO49711.1"/>
    </source>
</evidence>
<dbReference type="GO" id="GO:0008168">
    <property type="term" value="F:methyltransferase activity"/>
    <property type="evidence" value="ECO:0007669"/>
    <property type="project" value="UniProtKB-KW"/>
</dbReference>
<feature type="domain" description="THUMP-like" evidence="1">
    <location>
        <begin position="328"/>
        <end position="399"/>
    </location>
</feature>
<evidence type="ECO:0000259" key="1">
    <source>
        <dbReference type="Pfam" id="PF18096"/>
    </source>
</evidence>
<dbReference type="Pfam" id="PF18096">
    <property type="entry name" value="Thump_like"/>
    <property type="match status" value="1"/>
</dbReference>
<keyword evidence="3" id="KW-0489">Methyltransferase</keyword>
<gene>
    <name evidence="3" type="ORF">AS203_11965</name>
</gene>
<dbReference type="OrthoDB" id="1000417at2"/>
<dbReference type="KEGG" id="peo:AS203_11965"/>
<proteinExistence type="predicted"/>
<dbReference type="GO" id="GO:0032259">
    <property type="term" value="P:methylation"/>
    <property type="evidence" value="ECO:0007669"/>
    <property type="project" value="UniProtKB-KW"/>
</dbReference>
<dbReference type="Gene3D" id="3.40.50.150">
    <property type="entry name" value="Vaccinia Virus protein VP39"/>
    <property type="match status" value="1"/>
</dbReference>